<dbReference type="HAMAP" id="MF_01416">
    <property type="entry name" value="ATP_synth_delta_bact"/>
    <property type="match status" value="1"/>
</dbReference>
<dbReference type="NCBIfam" id="TIGR01145">
    <property type="entry name" value="ATP_synt_delta"/>
    <property type="match status" value="1"/>
</dbReference>
<dbReference type="PRINTS" id="PR00125">
    <property type="entry name" value="ATPASEDELTA"/>
</dbReference>
<keyword evidence="3 8" id="KW-0375">Hydrogen ion transport</keyword>
<dbReference type="GO" id="GO:0045259">
    <property type="term" value="C:proton-transporting ATP synthase complex"/>
    <property type="evidence" value="ECO:0007669"/>
    <property type="project" value="UniProtKB-KW"/>
</dbReference>
<reference evidence="10 11" key="2">
    <citation type="submission" date="2014-07" db="EMBL/GenBank/DDBJ databases">
        <authorList>
            <person name="Zhang J.E."/>
            <person name="Yang H."/>
            <person name="Guo J."/>
            <person name="Deng Z."/>
            <person name="Luo H."/>
            <person name="Luo M."/>
            <person name="Zhao B."/>
        </authorList>
    </citation>
    <scope>NUCLEOTIDE SEQUENCE [LARGE SCALE GENOMIC DNA]</scope>
    <source>
        <strain evidence="10">ATCC 10762</strain>
        <strain evidence="11">ATCC 10762 / DSM 40127 / CCM 3239 / JCM 4008 / LMG 5968 / NBRC 12843 / NCIMB 8234 / A-377</strain>
    </source>
</reference>
<keyword evidence="5 8" id="KW-0472">Membrane</keyword>
<comment type="caution">
    <text evidence="10">The sequence shown here is derived from an EMBL/GenBank/DDBJ whole genome shotgun (WGS) entry which is preliminary data.</text>
</comment>
<evidence type="ECO:0000256" key="3">
    <source>
        <dbReference type="ARBA" id="ARBA00022781"/>
    </source>
</evidence>
<comment type="function">
    <text evidence="8">This protein is part of the stalk that links CF(0) to CF(1). It either transmits conformational changes from CF(0) to CF(1) or is implicated in proton conduction.</text>
</comment>
<reference evidence="10" key="4">
    <citation type="submission" date="2016-08" db="EMBL/GenBank/DDBJ databases">
        <title>Sequencing, Assembly and Comparative Genomics of S. aureofaciens ATCC 10762.</title>
        <authorList>
            <person name="Gradnigo J.S."/>
            <person name="Johnson N."/>
            <person name="Somerville G.A."/>
        </authorList>
    </citation>
    <scope>NUCLEOTIDE SEQUENCE [LARGE SCALE GENOMIC DNA]</scope>
    <source>
        <strain evidence="10">ATCC 10762</strain>
    </source>
</reference>
<protein>
    <recommendedName>
        <fullName evidence="8">ATP synthase subunit delta</fullName>
    </recommendedName>
    <alternativeName>
        <fullName evidence="8">ATP synthase F(1) sector subunit delta</fullName>
    </alternativeName>
    <alternativeName>
        <fullName evidence="8">F-type ATPase subunit delta</fullName>
        <shortName evidence="8">F-ATPase subunit delta</shortName>
    </alternativeName>
</protein>
<keyword evidence="4 8" id="KW-0406">Ion transport</keyword>
<evidence type="ECO:0000313" key="11">
    <source>
        <dbReference type="Proteomes" id="UP000037395"/>
    </source>
</evidence>
<dbReference type="Pfam" id="PF00213">
    <property type="entry name" value="OSCP"/>
    <property type="match status" value="2"/>
</dbReference>
<dbReference type="InterPro" id="IPR026015">
    <property type="entry name" value="ATP_synth_OSCP/delta_N_sf"/>
</dbReference>
<dbReference type="SUPFAM" id="SSF47928">
    <property type="entry name" value="N-terminal domain of the delta subunit of the F1F0-ATP synthase"/>
    <property type="match status" value="1"/>
</dbReference>
<reference evidence="11" key="3">
    <citation type="submission" date="2016-08" db="EMBL/GenBank/DDBJ databases">
        <title>Sequencing, assembly and comparative genomics of S. aureofaciens ATCC 10762.</title>
        <authorList>
            <person name="Gradnigo J.S."/>
            <person name="Johnson N."/>
            <person name="Somerville G.A."/>
        </authorList>
    </citation>
    <scope>NUCLEOTIDE SEQUENCE [LARGE SCALE GENOMIC DNA]</scope>
    <source>
        <strain evidence="11">ATCC 10762 / DSM 40127 / CCM 3239 / JCM 4008 / LMG 5968 / NBRC 12843 / NCIMB 8234 / A-377</strain>
    </source>
</reference>
<evidence type="ECO:0000256" key="2">
    <source>
        <dbReference type="ARBA" id="ARBA00022448"/>
    </source>
</evidence>
<accession>A0A1E7N838</accession>
<dbReference type="EMBL" id="JPRF03000022">
    <property type="protein sequence ID" value="OEV36860.1"/>
    <property type="molecule type" value="Genomic_DNA"/>
</dbReference>
<organism evidence="10 11">
    <name type="scientific">Kitasatospora aureofaciens</name>
    <name type="common">Streptomyces aureofaciens</name>
    <dbReference type="NCBI Taxonomy" id="1894"/>
    <lineage>
        <taxon>Bacteria</taxon>
        <taxon>Bacillati</taxon>
        <taxon>Actinomycetota</taxon>
        <taxon>Actinomycetes</taxon>
        <taxon>Kitasatosporales</taxon>
        <taxon>Streptomycetaceae</taxon>
        <taxon>Kitasatospora</taxon>
    </lineage>
</organism>
<dbReference type="GeneID" id="97486341"/>
<keyword evidence="11" id="KW-1185">Reference proteome</keyword>
<dbReference type="KEGG" id="kau:B6264_06980"/>
<gene>
    <name evidence="8 9" type="primary">atpH</name>
    <name evidence="9" type="ORF">GCM10010502_32690</name>
    <name evidence="10" type="ORF">HS99_0026705</name>
</gene>
<dbReference type="AlphaFoldDB" id="A0A1E7N838"/>
<keyword evidence="6 8" id="KW-0139">CF(1)</keyword>
<keyword evidence="2 8" id="KW-0813">Transport</keyword>
<dbReference type="PROSITE" id="PS00389">
    <property type="entry name" value="ATPASE_DELTA"/>
    <property type="match status" value="1"/>
</dbReference>
<dbReference type="Gene3D" id="1.10.520.20">
    <property type="entry name" value="N-terminal domain of the delta subunit of the F1F0-ATP synthase"/>
    <property type="match status" value="1"/>
</dbReference>
<reference evidence="9" key="1">
    <citation type="journal article" date="2014" name="Int. J. Syst. Evol. Microbiol.">
        <title>Complete genome sequence of Corynebacterium casei LMG S-19264T (=DSM 44701T), isolated from a smear-ripened cheese.</title>
        <authorList>
            <consortium name="US DOE Joint Genome Institute (JGI-PGF)"/>
            <person name="Walter F."/>
            <person name="Albersmeier A."/>
            <person name="Kalinowski J."/>
            <person name="Ruckert C."/>
        </authorList>
    </citation>
    <scope>NUCLEOTIDE SEQUENCE</scope>
    <source>
        <strain evidence="9">JCM 4434</strain>
    </source>
</reference>
<dbReference type="RefSeq" id="WP_030282055.1">
    <property type="nucleotide sequence ID" value="NZ_BMUB01000006.1"/>
</dbReference>
<name>A0A1E7N838_KITAU</name>
<comment type="similarity">
    <text evidence="8">Belongs to the ATPase delta chain family.</text>
</comment>
<evidence type="ECO:0000256" key="6">
    <source>
        <dbReference type="ARBA" id="ARBA00023196"/>
    </source>
</evidence>
<dbReference type="NCBIfam" id="NF009967">
    <property type="entry name" value="PRK13430.1"/>
    <property type="match status" value="1"/>
</dbReference>
<evidence type="ECO:0000256" key="1">
    <source>
        <dbReference type="ARBA" id="ARBA00004370"/>
    </source>
</evidence>
<evidence type="ECO:0000313" key="9">
    <source>
        <dbReference type="EMBL" id="GGU78210.1"/>
    </source>
</evidence>
<dbReference type="GO" id="GO:0005886">
    <property type="term" value="C:plasma membrane"/>
    <property type="evidence" value="ECO:0007669"/>
    <property type="project" value="UniProtKB-SubCell"/>
</dbReference>
<dbReference type="EMBL" id="BMUB01000006">
    <property type="protein sequence ID" value="GGU78210.1"/>
    <property type="molecule type" value="Genomic_DNA"/>
</dbReference>
<dbReference type="Proteomes" id="UP000037395">
    <property type="component" value="Unassembled WGS sequence"/>
</dbReference>
<dbReference type="GO" id="GO:0046933">
    <property type="term" value="F:proton-transporting ATP synthase activity, rotational mechanism"/>
    <property type="evidence" value="ECO:0007669"/>
    <property type="project" value="UniProtKB-UniRule"/>
</dbReference>
<comment type="subcellular location">
    <subcellularLocation>
        <location evidence="8">Cell membrane</location>
        <topology evidence="8">Peripheral membrane protein</topology>
    </subcellularLocation>
    <subcellularLocation>
        <location evidence="1">Membrane</location>
    </subcellularLocation>
</comment>
<reference evidence="9" key="5">
    <citation type="submission" date="2020-09" db="EMBL/GenBank/DDBJ databases">
        <authorList>
            <person name="Sun Q."/>
            <person name="Ohkuma M."/>
        </authorList>
    </citation>
    <scope>NUCLEOTIDE SEQUENCE</scope>
    <source>
        <strain evidence="9">JCM 4434</strain>
    </source>
</reference>
<dbReference type="OrthoDB" id="5242917at2"/>
<evidence type="ECO:0000256" key="8">
    <source>
        <dbReference type="HAMAP-Rule" id="MF_01416"/>
    </source>
</evidence>
<evidence type="ECO:0000256" key="4">
    <source>
        <dbReference type="ARBA" id="ARBA00023065"/>
    </source>
</evidence>
<evidence type="ECO:0000313" key="10">
    <source>
        <dbReference type="EMBL" id="OEV36860.1"/>
    </source>
</evidence>
<accession>A0A8H9HSP3</accession>
<dbReference type="InterPro" id="IPR020781">
    <property type="entry name" value="ATPase_OSCP/d_CS"/>
</dbReference>
<dbReference type="PANTHER" id="PTHR11910">
    <property type="entry name" value="ATP SYNTHASE DELTA CHAIN"/>
    <property type="match status" value="1"/>
</dbReference>
<dbReference type="InterPro" id="IPR000711">
    <property type="entry name" value="ATPase_OSCP/dsu"/>
</dbReference>
<keyword evidence="7 8" id="KW-0066">ATP synthesis</keyword>
<dbReference type="Proteomes" id="UP000610124">
    <property type="component" value="Unassembled WGS sequence"/>
</dbReference>
<keyword evidence="8" id="KW-1003">Cell membrane</keyword>
<evidence type="ECO:0000256" key="7">
    <source>
        <dbReference type="ARBA" id="ARBA00023310"/>
    </source>
</evidence>
<evidence type="ECO:0000256" key="5">
    <source>
        <dbReference type="ARBA" id="ARBA00023136"/>
    </source>
</evidence>
<sequence length="271" mass="28555">MIGASREALAAGRQNLDSLTDSTSVDAAKLAEELTAVTAVLDREVSLRRVLTDPSRSGQDKAQLITSLLTGQVSGETVDLVSGLVRSRWSGSRDLVDAAEELAAYAEIIAADKAGVLDDVEDELFRFGRVVSGSHELRAALTEPKAGAAAKSELVKKLLGGRTNAGTVRLVTALVNAPRGRSLEQGLESYSKLAAARRGRMVALVTSAVPLSDAQKERLSGALGRMYGRQVHLNIDVDPEVVGGVRVQIGDEIIDGTVSSRLEGARQSLEG</sequence>
<proteinExistence type="inferred from homology"/>
<comment type="function">
    <text evidence="8">F(1)F(0) ATP synthase produces ATP from ADP in the presence of a proton or sodium gradient. F-type ATPases consist of two structural domains, F(1) containing the extramembraneous catalytic core and F(0) containing the membrane proton channel, linked together by a central stalk and a peripheral stalk. During catalysis, ATP synthesis in the catalytic domain of F(1) is coupled via a rotary mechanism of the central stalk subunits to proton translocation.</text>
</comment>